<protein>
    <submittedName>
        <fullName evidence="1">Uncharacterized protein</fullName>
    </submittedName>
</protein>
<name>A0ACB7RZK3_HYAAI</name>
<gene>
    <name evidence="1" type="ORF">HPB50_022564</name>
</gene>
<accession>A0ACB7RZK3</accession>
<evidence type="ECO:0000313" key="1">
    <source>
        <dbReference type="EMBL" id="KAH6926838.1"/>
    </source>
</evidence>
<organism evidence="1 2">
    <name type="scientific">Hyalomma asiaticum</name>
    <name type="common">Tick</name>
    <dbReference type="NCBI Taxonomy" id="266040"/>
    <lineage>
        <taxon>Eukaryota</taxon>
        <taxon>Metazoa</taxon>
        <taxon>Ecdysozoa</taxon>
        <taxon>Arthropoda</taxon>
        <taxon>Chelicerata</taxon>
        <taxon>Arachnida</taxon>
        <taxon>Acari</taxon>
        <taxon>Parasitiformes</taxon>
        <taxon>Ixodida</taxon>
        <taxon>Ixodoidea</taxon>
        <taxon>Ixodidae</taxon>
        <taxon>Hyalomminae</taxon>
        <taxon>Hyalomma</taxon>
    </lineage>
</organism>
<reference evidence="1" key="1">
    <citation type="submission" date="2020-05" db="EMBL/GenBank/DDBJ databases">
        <title>Large-scale comparative analyses of tick genomes elucidate their genetic diversity and vector capacities.</title>
        <authorList>
            <person name="Jia N."/>
            <person name="Wang J."/>
            <person name="Shi W."/>
            <person name="Du L."/>
            <person name="Sun Y."/>
            <person name="Zhan W."/>
            <person name="Jiang J."/>
            <person name="Wang Q."/>
            <person name="Zhang B."/>
            <person name="Ji P."/>
            <person name="Sakyi L.B."/>
            <person name="Cui X."/>
            <person name="Yuan T."/>
            <person name="Jiang B."/>
            <person name="Yang W."/>
            <person name="Lam T.T.-Y."/>
            <person name="Chang Q."/>
            <person name="Ding S."/>
            <person name="Wang X."/>
            <person name="Zhu J."/>
            <person name="Ruan X."/>
            <person name="Zhao L."/>
            <person name="Wei J."/>
            <person name="Que T."/>
            <person name="Du C."/>
            <person name="Cheng J."/>
            <person name="Dai P."/>
            <person name="Han X."/>
            <person name="Huang E."/>
            <person name="Gao Y."/>
            <person name="Liu J."/>
            <person name="Shao H."/>
            <person name="Ye R."/>
            <person name="Li L."/>
            <person name="Wei W."/>
            <person name="Wang X."/>
            <person name="Wang C."/>
            <person name="Yang T."/>
            <person name="Huo Q."/>
            <person name="Li W."/>
            <person name="Guo W."/>
            <person name="Chen H."/>
            <person name="Zhou L."/>
            <person name="Ni X."/>
            <person name="Tian J."/>
            <person name="Zhou Y."/>
            <person name="Sheng Y."/>
            <person name="Liu T."/>
            <person name="Pan Y."/>
            <person name="Xia L."/>
            <person name="Li J."/>
            <person name="Zhao F."/>
            <person name="Cao W."/>
        </authorList>
    </citation>
    <scope>NUCLEOTIDE SEQUENCE</scope>
    <source>
        <strain evidence="1">Hyas-2018</strain>
    </source>
</reference>
<proteinExistence type="predicted"/>
<keyword evidence="2" id="KW-1185">Reference proteome</keyword>
<dbReference type="EMBL" id="CM023487">
    <property type="protein sequence ID" value="KAH6926838.1"/>
    <property type="molecule type" value="Genomic_DNA"/>
</dbReference>
<sequence length="121" mass="13972">MYISRDNVNADEYDFAKALELLSFVADQTRAQMLRMRIWCAAILRNQWEDLNTDDPVSIMPDLLFFRIAELYFSKGLNLAEFLPPLDELLEMPELQDLGNNPSFSFMLGAGYEHMQRVAAC</sequence>
<comment type="caution">
    <text evidence="1">The sequence shown here is derived from an EMBL/GenBank/DDBJ whole genome shotgun (WGS) entry which is preliminary data.</text>
</comment>
<evidence type="ECO:0000313" key="2">
    <source>
        <dbReference type="Proteomes" id="UP000821845"/>
    </source>
</evidence>
<dbReference type="Proteomes" id="UP000821845">
    <property type="component" value="Chromosome 7"/>
</dbReference>